<dbReference type="SUPFAM" id="SSF52047">
    <property type="entry name" value="RNI-like"/>
    <property type="match status" value="1"/>
</dbReference>
<proteinExistence type="predicted"/>
<dbReference type="Gene3D" id="3.80.10.10">
    <property type="entry name" value="Ribonuclease Inhibitor"/>
    <property type="match status" value="1"/>
</dbReference>
<evidence type="ECO:0000313" key="2">
    <source>
        <dbReference type="Proteomes" id="UP000053558"/>
    </source>
</evidence>
<dbReference type="RefSeq" id="XP_007768588.1">
    <property type="nucleotide sequence ID" value="XM_007770398.1"/>
</dbReference>
<name>A0A5M3MPS7_CONPW</name>
<dbReference type="OrthoDB" id="3543113at2759"/>
<dbReference type="InterPro" id="IPR032675">
    <property type="entry name" value="LRR_dom_sf"/>
</dbReference>
<dbReference type="AlphaFoldDB" id="A0A5M3MPS7"/>
<sequence>MHPALLIDEIFLIICQYLSDDKTLLNSLARSCKPLSDVALDELYAHIHSLHHLFMCLPKDLVQIERHEINFKRPIQTSDWAIFRRYAYRVRTLETRLHDPANLRVGESISLAMLRANDTPLLPCLHTLHWEWNPAYRAPLVDIVRVLVGPSLRVVSLIHIGLSDPTIIPMLVERMPALHSLSLSGFSSFRGEILNTLQSILTENLPRFAGLITFAYLDGPYIEPQLMSVISHLPKLECLRLSQPLYYDDPATNVSFTQFSKLRSLSMRGNGHATSWNKFVVSSKDGFPFLESLDLTFEINLIPSRLQDIASALASSPICELSLHPPCTLPLDHALTGDIFLPFTRFTQMQKVYLHSEGEMAIDDSHIATLATAWPDLRQLIMIANNEQKRLTSGVTFKGLCTLLRGCRQLHTFCLPLDLVQEPLTDTPVSELPRNYLITRMDIWGSAVADTDHVARCFSQMFPRLERIFCIDNRCDNKAWATFERLVRLVTLR</sequence>
<evidence type="ECO:0008006" key="3">
    <source>
        <dbReference type="Google" id="ProtNLM"/>
    </source>
</evidence>
<reference evidence="2" key="1">
    <citation type="journal article" date="2012" name="Science">
        <title>The Paleozoic origin of enzymatic lignin decomposition reconstructed from 31 fungal genomes.</title>
        <authorList>
            <person name="Floudas D."/>
            <person name="Binder M."/>
            <person name="Riley R."/>
            <person name="Barry K."/>
            <person name="Blanchette R.A."/>
            <person name="Henrissat B."/>
            <person name="Martinez A.T."/>
            <person name="Otillar R."/>
            <person name="Spatafora J.W."/>
            <person name="Yadav J.S."/>
            <person name="Aerts A."/>
            <person name="Benoit I."/>
            <person name="Boyd A."/>
            <person name="Carlson A."/>
            <person name="Copeland A."/>
            <person name="Coutinho P.M."/>
            <person name="de Vries R.P."/>
            <person name="Ferreira P."/>
            <person name="Findley K."/>
            <person name="Foster B."/>
            <person name="Gaskell J."/>
            <person name="Glotzer D."/>
            <person name="Gorecki P."/>
            <person name="Heitman J."/>
            <person name="Hesse C."/>
            <person name="Hori C."/>
            <person name="Igarashi K."/>
            <person name="Jurgens J.A."/>
            <person name="Kallen N."/>
            <person name="Kersten P."/>
            <person name="Kohler A."/>
            <person name="Kuees U."/>
            <person name="Kumar T.K.A."/>
            <person name="Kuo A."/>
            <person name="LaButti K."/>
            <person name="Larrondo L.F."/>
            <person name="Lindquist E."/>
            <person name="Ling A."/>
            <person name="Lombard V."/>
            <person name="Lucas S."/>
            <person name="Lundell T."/>
            <person name="Martin R."/>
            <person name="McLaughlin D.J."/>
            <person name="Morgenstern I."/>
            <person name="Morin E."/>
            <person name="Murat C."/>
            <person name="Nagy L.G."/>
            <person name="Nolan M."/>
            <person name="Ohm R.A."/>
            <person name="Patyshakuliyeva A."/>
            <person name="Rokas A."/>
            <person name="Ruiz-Duenas F.J."/>
            <person name="Sabat G."/>
            <person name="Salamov A."/>
            <person name="Samejima M."/>
            <person name="Schmutz J."/>
            <person name="Slot J.C."/>
            <person name="St John F."/>
            <person name="Stenlid J."/>
            <person name="Sun H."/>
            <person name="Sun S."/>
            <person name="Syed K."/>
            <person name="Tsang A."/>
            <person name="Wiebenga A."/>
            <person name="Young D."/>
            <person name="Pisabarro A."/>
            <person name="Eastwood D.C."/>
            <person name="Martin F."/>
            <person name="Cullen D."/>
            <person name="Grigoriev I.V."/>
            <person name="Hibbett D.S."/>
        </authorList>
    </citation>
    <scope>NUCLEOTIDE SEQUENCE [LARGE SCALE GENOMIC DNA]</scope>
    <source>
        <strain evidence="2">RWD-64-598 SS2</strain>
    </source>
</reference>
<protein>
    <recommendedName>
        <fullName evidence="3">F-box domain-containing protein</fullName>
    </recommendedName>
</protein>
<dbReference type="EMBL" id="JH711578">
    <property type="protein sequence ID" value="EIW81178.1"/>
    <property type="molecule type" value="Genomic_DNA"/>
</dbReference>
<evidence type="ECO:0000313" key="1">
    <source>
        <dbReference type="EMBL" id="EIW81178.1"/>
    </source>
</evidence>
<organism evidence="1 2">
    <name type="scientific">Coniophora puteana (strain RWD-64-598)</name>
    <name type="common">Brown rot fungus</name>
    <dbReference type="NCBI Taxonomy" id="741705"/>
    <lineage>
        <taxon>Eukaryota</taxon>
        <taxon>Fungi</taxon>
        <taxon>Dikarya</taxon>
        <taxon>Basidiomycota</taxon>
        <taxon>Agaricomycotina</taxon>
        <taxon>Agaricomycetes</taxon>
        <taxon>Agaricomycetidae</taxon>
        <taxon>Boletales</taxon>
        <taxon>Coniophorineae</taxon>
        <taxon>Coniophoraceae</taxon>
        <taxon>Coniophora</taxon>
    </lineage>
</organism>
<dbReference type="KEGG" id="cput:CONPUDRAFT_165392"/>
<keyword evidence="2" id="KW-1185">Reference proteome</keyword>
<comment type="caution">
    <text evidence="1">The sequence shown here is derived from an EMBL/GenBank/DDBJ whole genome shotgun (WGS) entry which is preliminary data.</text>
</comment>
<dbReference type="Proteomes" id="UP000053558">
    <property type="component" value="Unassembled WGS sequence"/>
</dbReference>
<accession>A0A5M3MPS7</accession>
<dbReference type="GeneID" id="19205306"/>
<gene>
    <name evidence="1" type="ORF">CONPUDRAFT_165392</name>
</gene>